<dbReference type="Gene3D" id="1.10.530.10">
    <property type="match status" value="1"/>
</dbReference>
<feature type="domain" description="SLH" evidence="1">
    <location>
        <begin position="234"/>
        <end position="297"/>
    </location>
</feature>
<dbReference type="Pfam" id="PF00395">
    <property type="entry name" value="SLH"/>
    <property type="match status" value="3"/>
</dbReference>
<dbReference type="PANTHER" id="PTHR43308">
    <property type="entry name" value="OUTER MEMBRANE PROTEIN ALPHA-RELATED"/>
    <property type="match status" value="1"/>
</dbReference>
<dbReference type="Pfam" id="PF01832">
    <property type="entry name" value="Glucosaminidase"/>
    <property type="match status" value="1"/>
</dbReference>
<dbReference type="InterPro" id="IPR002901">
    <property type="entry name" value="MGlyc_endo_b_GlcNAc-like_dom"/>
</dbReference>
<protein>
    <submittedName>
        <fullName evidence="2">S-layer homology domain-containing protein</fullName>
    </submittedName>
</protein>
<accession>A0ABW0TZ30</accession>
<evidence type="ECO:0000313" key="2">
    <source>
        <dbReference type="EMBL" id="MFC5604311.1"/>
    </source>
</evidence>
<feature type="domain" description="SLH" evidence="1">
    <location>
        <begin position="298"/>
        <end position="355"/>
    </location>
</feature>
<dbReference type="InterPro" id="IPR001119">
    <property type="entry name" value="SLH_dom"/>
</dbReference>
<dbReference type="InterPro" id="IPR051465">
    <property type="entry name" value="Cell_Envelope_Struct_Comp"/>
</dbReference>
<evidence type="ECO:0000259" key="1">
    <source>
        <dbReference type="PROSITE" id="PS51272"/>
    </source>
</evidence>
<dbReference type="Proteomes" id="UP001596071">
    <property type="component" value="Unassembled WGS sequence"/>
</dbReference>
<dbReference type="PANTHER" id="PTHR43308:SF1">
    <property type="entry name" value="OUTER MEMBRANE PROTEIN ALPHA"/>
    <property type="match status" value="1"/>
</dbReference>
<dbReference type="SMART" id="SM00047">
    <property type="entry name" value="LYZ2"/>
    <property type="match status" value="1"/>
</dbReference>
<dbReference type="EMBL" id="JBHSNP010000027">
    <property type="protein sequence ID" value="MFC5604311.1"/>
    <property type="molecule type" value="Genomic_DNA"/>
</dbReference>
<proteinExistence type="predicted"/>
<comment type="caution">
    <text evidence="2">The sequence shown here is derived from an EMBL/GenBank/DDBJ whole genome shotgun (WGS) entry which is preliminary data.</text>
</comment>
<keyword evidence="3" id="KW-1185">Reference proteome</keyword>
<name>A0ABW0TZ30_9BACL</name>
<dbReference type="RefSeq" id="WP_381445935.1">
    <property type="nucleotide sequence ID" value="NZ_JBHSNP010000027.1"/>
</dbReference>
<sequence length="416" mass="47005">MSTPKRIILLLVVILLLSLNTVIVSASAKNFLPFEDNEAGRNSNAYLPTFSPSMDLKKSFIEEISVYAKEANAKWGIPASAIIGMAIIESGYGTTRIATNANNIFGIKVWANNPSGGWQLKGQPDENNGTVPILANYGKDRLIYDESKRVDNWYRMFADYKDAVDYLAGTFLLNQRYGFAKTNYENNLKKGWSYEQASKQYIYEIAVAGYNHLGGDYYRNIVCNVMTEWDLYKLDEKTFKDVNGHWAQKEIEFLKDNGWINGYNDGTFKPNATLTRAETAKIISNFLGLTVTPQPVYFTDVPKTFWGHHAITLVAQHKLMNGTSRERFSPNTNLTRAQMAQIFYNAGFYTQPVNTGTTSFRDVQEAHWAYAAIETIKLEGIMTGYGNGRFGPSDSITRAQMAAIIYRLDQKGWNRK</sequence>
<feature type="domain" description="SLH" evidence="1">
    <location>
        <begin position="356"/>
        <end position="416"/>
    </location>
</feature>
<gene>
    <name evidence="2" type="ORF">ACFPTP_13860</name>
</gene>
<evidence type="ECO:0000313" key="3">
    <source>
        <dbReference type="Proteomes" id="UP001596071"/>
    </source>
</evidence>
<dbReference type="PROSITE" id="PS51272">
    <property type="entry name" value="SLH"/>
    <property type="match status" value="3"/>
</dbReference>
<organism evidence="2 3">
    <name type="scientific">Sporosarcina koreensis</name>
    <dbReference type="NCBI Taxonomy" id="334735"/>
    <lineage>
        <taxon>Bacteria</taxon>
        <taxon>Bacillati</taxon>
        <taxon>Bacillota</taxon>
        <taxon>Bacilli</taxon>
        <taxon>Bacillales</taxon>
        <taxon>Caryophanaceae</taxon>
        <taxon>Sporosarcina</taxon>
    </lineage>
</organism>
<reference evidence="3" key="1">
    <citation type="journal article" date="2019" name="Int. J. Syst. Evol. Microbiol.">
        <title>The Global Catalogue of Microorganisms (GCM) 10K type strain sequencing project: providing services to taxonomists for standard genome sequencing and annotation.</title>
        <authorList>
            <consortium name="The Broad Institute Genomics Platform"/>
            <consortium name="The Broad Institute Genome Sequencing Center for Infectious Disease"/>
            <person name="Wu L."/>
            <person name="Ma J."/>
        </authorList>
    </citation>
    <scope>NUCLEOTIDE SEQUENCE [LARGE SCALE GENOMIC DNA]</scope>
    <source>
        <strain evidence="3">KACC 11299</strain>
    </source>
</reference>